<dbReference type="OrthoDB" id="5401654at2759"/>
<feature type="region of interest" description="Disordered" evidence="1">
    <location>
        <begin position="21"/>
        <end position="40"/>
    </location>
</feature>
<keyword evidence="3" id="KW-1185">Reference proteome</keyword>
<dbReference type="PANTHER" id="PTHR39610">
    <property type="entry name" value="BZIP DOMAIN-CONTAINING PROTEIN-RELATED"/>
    <property type="match status" value="1"/>
</dbReference>
<feature type="compositionally biased region" description="Low complexity" evidence="1">
    <location>
        <begin position="229"/>
        <end position="243"/>
    </location>
</feature>
<feature type="compositionally biased region" description="Basic and acidic residues" evidence="1">
    <location>
        <begin position="244"/>
        <end position="285"/>
    </location>
</feature>
<accession>A0A1V6PAP4</accession>
<evidence type="ECO:0000313" key="2">
    <source>
        <dbReference type="EMBL" id="OQD74081.1"/>
    </source>
</evidence>
<dbReference type="EMBL" id="MDYL01000012">
    <property type="protein sequence ID" value="OQD74081.1"/>
    <property type="molecule type" value="Genomic_DNA"/>
</dbReference>
<feature type="region of interest" description="Disordered" evidence="1">
    <location>
        <begin position="49"/>
        <end position="72"/>
    </location>
</feature>
<evidence type="ECO:0000256" key="1">
    <source>
        <dbReference type="SAM" id="MobiDB-lite"/>
    </source>
</evidence>
<feature type="compositionally biased region" description="Polar residues" evidence="1">
    <location>
        <begin position="191"/>
        <end position="207"/>
    </location>
</feature>
<feature type="region of interest" description="Disordered" evidence="1">
    <location>
        <begin position="102"/>
        <end position="285"/>
    </location>
</feature>
<feature type="compositionally biased region" description="Basic and acidic residues" evidence="1">
    <location>
        <begin position="170"/>
        <end position="182"/>
    </location>
</feature>
<protein>
    <submittedName>
        <fullName evidence="2">Uncharacterized protein</fullName>
    </submittedName>
</protein>
<proteinExistence type="predicted"/>
<dbReference type="OMA" id="RYEETAY"/>
<name>A0A1V6PAP4_PENDC</name>
<dbReference type="PANTHER" id="PTHR39610:SF1">
    <property type="match status" value="1"/>
</dbReference>
<feature type="compositionally biased region" description="Low complexity" evidence="1">
    <location>
        <begin position="143"/>
        <end position="152"/>
    </location>
</feature>
<dbReference type="Proteomes" id="UP000191522">
    <property type="component" value="Unassembled WGS sequence"/>
</dbReference>
<sequence length="285" mass="31102">MALELSTHSIPRRPRAATSVLPTMVPPLPSRRTRGASTASVSPVHYMATPQLETGDPGITSTAQEPLRHPKPLTPSDLHLVLEKEQEAIVNRLTRELSLLRQQTTSVTSTTSSASNLTESDGLHVSPSLSSSTTSHVSRRQRSSSSLSSHTPAAQGAQTASVTGIAPSRDTSHPSRPPDHSVPRKVHSREPSVTSRRPSTGSLSSFPQYHGDQLSHYGSTSIYPHRDSVSQSQGLSNNSNSLSRYEEATIHKSELESMKRENEQLRKRVRELENTLKKQKEAESS</sequence>
<comment type="caution">
    <text evidence="2">The sequence shown here is derived from an EMBL/GenBank/DDBJ whole genome shotgun (WGS) entry which is preliminary data.</text>
</comment>
<dbReference type="AlphaFoldDB" id="A0A1V6PAP4"/>
<gene>
    <name evidence="2" type="ORF">PENDEC_c012G02646</name>
</gene>
<reference evidence="3" key="1">
    <citation type="journal article" date="2017" name="Nat. Microbiol.">
        <title>Global analysis of biosynthetic gene clusters reveals vast potential of secondary metabolite production in Penicillium species.</title>
        <authorList>
            <person name="Nielsen J.C."/>
            <person name="Grijseels S."/>
            <person name="Prigent S."/>
            <person name="Ji B."/>
            <person name="Dainat J."/>
            <person name="Nielsen K.F."/>
            <person name="Frisvad J.C."/>
            <person name="Workman M."/>
            <person name="Nielsen J."/>
        </authorList>
    </citation>
    <scope>NUCLEOTIDE SEQUENCE [LARGE SCALE GENOMIC DNA]</scope>
    <source>
        <strain evidence="3">IBT 11843</strain>
    </source>
</reference>
<evidence type="ECO:0000313" key="3">
    <source>
        <dbReference type="Proteomes" id="UP000191522"/>
    </source>
</evidence>
<organism evidence="2 3">
    <name type="scientific">Penicillium decumbens</name>
    <dbReference type="NCBI Taxonomy" id="69771"/>
    <lineage>
        <taxon>Eukaryota</taxon>
        <taxon>Fungi</taxon>
        <taxon>Dikarya</taxon>
        <taxon>Ascomycota</taxon>
        <taxon>Pezizomycotina</taxon>
        <taxon>Eurotiomycetes</taxon>
        <taxon>Eurotiomycetidae</taxon>
        <taxon>Eurotiales</taxon>
        <taxon>Aspergillaceae</taxon>
        <taxon>Penicillium</taxon>
    </lineage>
</organism>
<feature type="compositionally biased region" description="Low complexity" evidence="1">
    <location>
        <begin position="104"/>
        <end position="136"/>
    </location>
</feature>